<protein>
    <submittedName>
        <fullName evidence="1">Uncharacterized protein</fullName>
    </submittedName>
</protein>
<accession>A0ABV0VQV4</accession>
<name>A0ABV0VQV4_9TELE</name>
<organism evidence="1 2">
    <name type="scientific">Xenotaenia resolanae</name>
    <dbReference type="NCBI Taxonomy" id="208358"/>
    <lineage>
        <taxon>Eukaryota</taxon>
        <taxon>Metazoa</taxon>
        <taxon>Chordata</taxon>
        <taxon>Craniata</taxon>
        <taxon>Vertebrata</taxon>
        <taxon>Euteleostomi</taxon>
        <taxon>Actinopterygii</taxon>
        <taxon>Neopterygii</taxon>
        <taxon>Teleostei</taxon>
        <taxon>Neoteleostei</taxon>
        <taxon>Acanthomorphata</taxon>
        <taxon>Ovalentaria</taxon>
        <taxon>Atherinomorphae</taxon>
        <taxon>Cyprinodontiformes</taxon>
        <taxon>Goodeidae</taxon>
        <taxon>Xenotaenia</taxon>
    </lineage>
</organism>
<gene>
    <name evidence="1" type="ORF">XENORESO_014462</name>
</gene>
<dbReference type="EMBL" id="JAHRIM010004576">
    <property type="protein sequence ID" value="MEQ2259600.1"/>
    <property type="molecule type" value="Genomic_DNA"/>
</dbReference>
<sequence length="101" mass="11437">MNQKSGNLKKQHLSGSLLRGFKVKPQYSQYNAVERRLRVRGQPSVCCADCPLIQVLVSLLAHVEAKESESTGARGHPCRDVVDHSRARGAFCNLYLRKRWM</sequence>
<reference evidence="1 2" key="1">
    <citation type="submission" date="2021-06" db="EMBL/GenBank/DDBJ databases">
        <authorList>
            <person name="Palmer J.M."/>
        </authorList>
    </citation>
    <scope>NUCLEOTIDE SEQUENCE [LARGE SCALE GENOMIC DNA]</scope>
    <source>
        <strain evidence="1 2">XR_2019</strain>
        <tissue evidence="1">Muscle</tissue>
    </source>
</reference>
<comment type="caution">
    <text evidence="1">The sequence shown here is derived from an EMBL/GenBank/DDBJ whole genome shotgun (WGS) entry which is preliminary data.</text>
</comment>
<dbReference type="Proteomes" id="UP001444071">
    <property type="component" value="Unassembled WGS sequence"/>
</dbReference>
<evidence type="ECO:0000313" key="1">
    <source>
        <dbReference type="EMBL" id="MEQ2259600.1"/>
    </source>
</evidence>
<proteinExistence type="predicted"/>
<evidence type="ECO:0000313" key="2">
    <source>
        <dbReference type="Proteomes" id="UP001444071"/>
    </source>
</evidence>
<keyword evidence="2" id="KW-1185">Reference proteome</keyword>